<evidence type="ECO:0000313" key="2">
    <source>
        <dbReference type="Proteomes" id="UP000807025"/>
    </source>
</evidence>
<reference evidence="1" key="1">
    <citation type="submission" date="2020-11" db="EMBL/GenBank/DDBJ databases">
        <authorList>
            <consortium name="DOE Joint Genome Institute"/>
            <person name="Ahrendt S."/>
            <person name="Riley R."/>
            <person name="Andreopoulos W."/>
            <person name="Labutti K."/>
            <person name="Pangilinan J."/>
            <person name="Ruiz-Duenas F.J."/>
            <person name="Barrasa J.M."/>
            <person name="Sanchez-Garcia M."/>
            <person name="Camarero S."/>
            <person name="Miyauchi S."/>
            <person name="Serrano A."/>
            <person name="Linde D."/>
            <person name="Babiker R."/>
            <person name="Drula E."/>
            <person name="Ayuso-Fernandez I."/>
            <person name="Pacheco R."/>
            <person name="Padilla G."/>
            <person name="Ferreira P."/>
            <person name="Barriuso J."/>
            <person name="Kellner H."/>
            <person name="Castanera R."/>
            <person name="Alfaro M."/>
            <person name="Ramirez L."/>
            <person name="Pisabarro A.G."/>
            <person name="Kuo A."/>
            <person name="Tritt A."/>
            <person name="Lipzen A."/>
            <person name="He G."/>
            <person name="Yan M."/>
            <person name="Ng V."/>
            <person name="Cullen D."/>
            <person name="Martin F."/>
            <person name="Rosso M.-N."/>
            <person name="Henrissat B."/>
            <person name="Hibbett D."/>
            <person name="Martinez A.T."/>
            <person name="Grigoriev I.V."/>
        </authorList>
    </citation>
    <scope>NUCLEOTIDE SEQUENCE</scope>
    <source>
        <strain evidence="1">ATCC 90797</strain>
    </source>
</reference>
<proteinExistence type="predicted"/>
<evidence type="ECO:0008006" key="3">
    <source>
        <dbReference type="Google" id="ProtNLM"/>
    </source>
</evidence>
<sequence>LIKPTPLEPYDRRADSQAFFRFMREAKSYVQEGQVQQCHRVRKLAHYLQGHVYTFYIQQVAFNSEMWTLDAFFTAHFDFCFPTNYISKQCKKLKNLYQNDKTVKEYISELIELHTIIGEISEWDKVNTLWFSLRPAIQQDLWCDRHNPETLT</sequence>
<organism evidence="1 2">
    <name type="scientific">Pleurotus eryngii</name>
    <name type="common">Boletus of the steppes</name>
    <dbReference type="NCBI Taxonomy" id="5323"/>
    <lineage>
        <taxon>Eukaryota</taxon>
        <taxon>Fungi</taxon>
        <taxon>Dikarya</taxon>
        <taxon>Basidiomycota</taxon>
        <taxon>Agaricomycotina</taxon>
        <taxon>Agaricomycetes</taxon>
        <taxon>Agaricomycetidae</taxon>
        <taxon>Agaricales</taxon>
        <taxon>Pleurotineae</taxon>
        <taxon>Pleurotaceae</taxon>
        <taxon>Pleurotus</taxon>
    </lineage>
</organism>
<dbReference type="EMBL" id="MU154535">
    <property type="protein sequence ID" value="KAF9498921.1"/>
    <property type="molecule type" value="Genomic_DNA"/>
</dbReference>
<evidence type="ECO:0000313" key="1">
    <source>
        <dbReference type="EMBL" id="KAF9498921.1"/>
    </source>
</evidence>
<accession>A0A9P6DA63</accession>
<protein>
    <recommendedName>
        <fullName evidence="3">Retrotransposon gag domain-containing protein</fullName>
    </recommendedName>
</protein>
<keyword evidence="2" id="KW-1185">Reference proteome</keyword>
<dbReference type="OrthoDB" id="3267748at2759"/>
<feature type="non-terminal residue" evidence="1">
    <location>
        <position position="1"/>
    </location>
</feature>
<dbReference type="Proteomes" id="UP000807025">
    <property type="component" value="Unassembled WGS sequence"/>
</dbReference>
<comment type="caution">
    <text evidence="1">The sequence shown here is derived from an EMBL/GenBank/DDBJ whole genome shotgun (WGS) entry which is preliminary data.</text>
</comment>
<gene>
    <name evidence="1" type="ORF">BDN71DRAFT_1385091</name>
</gene>
<dbReference type="AlphaFoldDB" id="A0A9P6DA63"/>
<name>A0A9P6DA63_PLEER</name>